<keyword evidence="3" id="KW-1185">Reference proteome</keyword>
<gene>
    <name evidence="2" type="ORF">Pla52n_10650</name>
</gene>
<dbReference type="Pfam" id="PF17892">
    <property type="entry name" value="Cadherin_5"/>
    <property type="match status" value="1"/>
</dbReference>
<dbReference type="InterPro" id="IPR010221">
    <property type="entry name" value="VCBS_dom"/>
</dbReference>
<evidence type="ECO:0000259" key="1">
    <source>
        <dbReference type="Pfam" id="PF17892"/>
    </source>
</evidence>
<dbReference type="NCBIfam" id="NF012211">
    <property type="entry name" value="tand_rpt_95"/>
    <property type="match status" value="3"/>
</dbReference>
<comment type="caution">
    <text evidence="2">The sequence shown here is derived from an EMBL/GenBank/DDBJ whole genome shotgun (WGS) entry which is preliminary data.</text>
</comment>
<dbReference type="GO" id="GO:0016020">
    <property type="term" value="C:membrane"/>
    <property type="evidence" value="ECO:0007669"/>
    <property type="project" value="InterPro"/>
</dbReference>
<protein>
    <submittedName>
        <fullName evidence="2">Putative Ig domain protein</fullName>
    </submittedName>
</protein>
<dbReference type="InterPro" id="IPR035986">
    <property type="entry name" value="PKD_dom_sf"/>
</dbReference>
<reference evidence="2 3" key="1">
    <citation type="submission" date="2019-02" db="EMBL/GenBank/DDBJ databases">
        <title>Deep-cultivation of Planctomycetes and their phenomic and genomic characterization uncovers novel biology.</title>
        <authorList>
            <person name="Wiegand S."/>
            <person name="Jogler M."/>
            <person name="Boedeker C."/>
            <person name="Pinto D."/>
            <person name="Vollmers J."/>
            <person name="Rivas-Marin E."/>
            <person name="Kohn T."/>
            <person name="Peeters S.H."/>
            <person name="Heuer A."/>
            <person name="Rast P."/>
            <person name="Oberbeckmann S."/>
            <person name="Bunk B."/>
            <person name="Jeske O."/>
            <person name="Meyerdierks A."/>
            <person name="Storesund J.E."/>
            <person name="Kallscheuer N."/>
            <person name="Luecker S."/>
            <person name="Lage O.M."/>
            <person name="Pohl T."/>
            <person name="Merkel B.J."/>
            <person name="Hornburger P."/>
            <person name="Mueller R.-W."/>
            <person name="Bruemmer F."/>
            <person name="Labrenz M."/>
            <person name="Spormann A.M."/>
            <person name="Op Den Camp H."/>
            <person name="Overmann J."/>
            <person name="Amann R."/>
            <person name="Jetten M.S.M."/>
            <person name="Mascher T."/>
            <person name="Medema M.H."/>
            <person name="Devos D.P."/>
            <person name="Kaster A.-K."/>
            <person name="Ovreas L."/>
            <person name="Rohde M."/>
            <person name="Galperin M.Y."/>
            <person name="Jogler C."/>
        </authorList>
    </citation>
    <scope>NUCLEOTIDE SEQUENCE [LARGE SCALE GENOMIC DNA]</scope>
    <source>
        <strain evidence="2 3">Pla52n</strain>
    </source>
</reference>
<evidence type="ECO:0000313" key="3">
    <source>
        <dbReference type="Proteomes" id="UP000320176"/>
    </source>
</evidence>
<dbReference type="Gene3D" id="2.60.40.2810">
    <property type="match status" value="1"/>
</dbReference>
<dbReference type="InterPro" id="IPR015919">
    <property type="entry name" value="Cadherin-like_sf"/>
</dbReference>
<dbReference type="InterPro" id="IPR013783">
    <property type="entry name" value="Ig-like_fold"/>
</dbReference>
<sequence>MVHRHRPASRLHSRHAKRRIMLEQLECRQLLAVDGFQIDLSGGGTVDLFDTDGGASIHELFVNGSPNGGTLGTSNVPGQNNENPVAVADSVVVNEDGPLINILVADLLANDSDPDNSGQMAIASIDDSSTVGQVTLDVNSGTILYDPSGLFESLGVGQSSVDVFSYTLDDGANGRGNAMVTVTINGVNDAPAITGPASTRVDEGGTAAASGTFADIDDGDAIILSASEGSVVGGDDGGWSWSMDTFDGPDQSRDITITATDGSSETASWTFRLNIDNVAPSIELTGAETAVEGAGYALTLGTVTDPGQETITSYIVDWGDGTTESFSDAGVKTHVFPGGPATHVITVSVVDEDGTHTAATKSVVVENAAPQINVDQATVMIDEGFVATNSGTFHDAGTDEVTLSASVGSVMKENDDAWSWTLATQDGPVESQTVTITATDSDGAQFTATFELFVSNVAPALTVDTALVTVDEGSIATNSGTFADVDQDDVTLTASFGTVAQDVNGSWSWTAGITDGPDQSQTVTITAIDEDGGQSTVTFGLVVNNLAPVASDQTIDVIGNVPVTLPLAVLLEGATDVGMDELSVLTLDDSATSGLLSIDEQNQTFRYVPVTGFTGSDSFDFIIVDSDGATHAATTLITVSNTIWFVDNSAASGGDGSLSAPFNSLAPLNVDNNVENGGDPDRPSDVIFVATGMGVYDTSHGEIEHDSGFRMEDNQVLVGQGANALTLESWLDEQHGWILPNGSDPLPSLGGLSPHITNTTGDVITIGNGNLITGVTLDPVASAGIAGEGVDGLVVEFVIIITSGGTNDNEGIRLTTVTGTLTFSSLDIGSETGQTNAGTAIQIDGGTANLSFSDVDIDQQGGSLISIINTFASTLEFDENSELRLGGSTEAAITIADNDGGTVIINNVSNSDPSATVVFNIVGNEGLTTTTPVNDAPSFSLAADEVNVDLLDGTASFSGLFANLVPGPADEVTQAVALSIIGNDHAEMFAAAPEIDANGNLVFTPLAVGSATLTVIATDDGGTANGGVNVSESKTITIHVTEANRPPQLDEIIDPVIDESVLLSFTATASDPNRADTLTFQLTGDVPVGASITSDGEFGWMPTEEQGPGDYTFNIVVSDGDLSDLQSITVTVQESNSAPTLDVIAPAVIDEGDLYTFTASASDSDLPANLLAFSLAGEVPAGATMDSEGRFQWTPTEAQGPGVFQFDIVVSDGDLIDSQTIQIQVNDVPNAPVLGPLPSQTTSEGVEIRFTAVATDSDLPIQILSYSLAGDVPTGAAITPAGEFTWTPDETHGSGQFIFDVVVSDGSLSHSQSVTIDVTESNETPSLASIDAQTVAEHSTLNFQVTATDADLPAQTLTYSLAGTVPTGAAITPTGEFTWTPDETHGSGQFVFDVVVSDGSLTRSQSVTIDVTESNETPVLASIDVQTVAEHSTLSFQVTATDTDLPAQALTYSLAGAVPTGAAITPTGEFTWTPDETHGSGQFVFDVVVSDGSLTHSRSVTIDVTESNGAPVLAPIGNQVVDENSLLSFSVNATDSDLPAQTLVYSLAGNVPAGAMITNTGEFSWTPNESQGPGIYSFDLVVSDGVSSDSETISVLVNDVVLPTIAQVRLEMSEIHVGGETFYASWLEVTELGDSVTPATRIDLMRAGDSSFDRLYTVGAYHEASFDYGTIADMVLAHDGEHQIGIDYDGDGDHEALFTIDVDLSALDAASFPEPPNITSPSGTIETTTPTLVWDAIAGAETLYVSVVQNNDNFDEVWYTEPELHGASTSVTSGLLPTDTDLIASVQANFRRDDLASISSDDGAVSLAFYVNAVSGNPFTISESNPSGAGRIIDGFDGNSGGVPSGWSVPVGEPSGVVEQNSAVNFSTDSLLALTPNQTVDLQNQETTFVAHFDSLTGQSGVALGFYTSFDDTGEDAGIEVFYQAANNLFDIDIWDAGGTAPDYDLNLNVPDSYGGGAFDITLTVSPAGYQIELVGDVNFDSGLLSYPEGHGLTQMGNASHPGIIINMESGTATASLTGVEITSHEVSDTPFAEFEIALEQAIFPDGSTAAFGYLDITLTQDDRWSSEMEIHIQRPGGAFEQQPTGWNSVGLDLEMSDGQTLDDFIASIAGQYVVGVDYDGATDGNSDFDEQFTVILDLAGIDEESFPAIPTIVSPASGAILPAGNRMVTLDWEPVAEIDFYHVGVSGGVSTDVPAEETQQTFEFLPSGQSLLGFVGGSKNHSRTSLAPGDPTVDHVFRMSTYRGVDLSIESELTGISQGGAIGTHAGGSTTLGGLDYEFVGVHHDALLFADYLRPGGWEDVAEIIGGDDRLQQFLATAQWTGEIYQVWDIALIDDTETDVDFVHGDLKLRYDTTLFDQGWSTLTAEQIEAGTYAYQFDEASGTWQALRLLERDMFGDTITVRMQSAGPIILGYHWDGPDVDPDDVEALSMIDFEVYYATLDGETIYGANLDIRTEDERAIEATTIKFKGPLDASYQIISGGWGWETTQYDPADGQSLAEFLDSLSGQYELQYDFGGDGEFEESLLFELRVDGLDFSDFTIAPTVTSPGDGSTLVSANRTPTVTWEEVPEADFMIVDFQAVEPDGIPVEPTIFEAEIDASTTSITSDRLPTGVDFFVPVGAAKLYDDVAIQLGGTDVIDVSFVLAHFTPLSFSIERAESEVPAGNSSGTFGGGSSSVGGVDFSLQGVADAARFRAEYQPIGPNQEIMEMVYGSRVAVEDSYDVFYPGGHYQEGWRIDLVDANGDDVVASGMTLTLQYDPSLMWSHTAETNLQPFQYDESTGSWIKPTVISHDTTAHTFTVQTHLIAPIVLAIEHILAPAVTVSLAKTTNVAWSNELKFITHRDSDEVFSPRVGLETGEVHKTSNGSASQHIDTADALLLETSYGSEGESPGSALWEMDDELLELLANNQ</sequence>
<dbReference type="Pfam" id="PF17963">
    <property type="entry name" value="Big_9"/>
    <property type="match status" value="2"/>
</dbReference>
<dbReference type="SUPFAM" id="SSF49313">
    <property type="entry name" value="Cadherin-like"/>
    <property type="match status" value="6"/>
</dbReference>
<dbReference type="OrthoDB" id="291823at2"/>
<dbReference type="NCBIfam" id="TIGR01965">
    <property type="entry name" value="VCBS_repeat"/>
    <property type="match status" value="1"/>
</dbReference>
<dbReference type="Gene3D" id="2.60.40.10">
    <property type="entry name" value="Immunoglobulins"/>
    <property type="match status" value="7"/>
</dbReference>
<proteinExistence type="predicted"/>
<dbReference type="RefSeq" id="WP_146518517.1">
    <property type="nucleotide sequence ID" value="NZ_SJPN01000001.1"/>
</dbReference>
<dbReference type="InterPro" id="IPR041690">
    <property type="entry name" value="Cadherin_5"/>
</dbReference>
<name>A0A5C6BA22_9BACT</name>
<dbReference type="SUPFAM" id="SSF49299">
    <property type="entry name" value="PKD domain"/>
    <property type="match status" value="1"/>
</dbReference>
<organism evidence="2 3">
    <name type="scientific">Stieleria varia</name>
    <dbReference type="NCBI Taxonomy" id="2528005"/>
    <lineage>
        <taxon>Bacteria</taxon>
        <taxon>Pseudomonadati</taxon>
        <taxon>Planctomycetota</taxon>
        <taxon>Planctomycetia</taxon>
        <taxon>Pirellulales</taxon>
        <taxon>Pirellulaceae</taxon>
        <taxon>Stieleria</taxon>
    </lineage>
</organism>
<dbReference type="GO" id="GO:0005509">
    <property type="term" value="F:calcium ion binding"/>
    <property type="evidence" value="ECO:0007669"/>
    <property type="project" value="InterPro"/>
</dbReference>
<feature type="domain" description="Cadherin-like" evidence="1">
    <location>
        <begin position="545"/>
        <end position="639"/>
    </location>
</feature>
<dbReference type="CDD" id="cd00146">
    <property type="entry name" value="PKD"/>
    <property type="match status" value="1"/>
</dbReference>
<dbReference type="EMBL" id="SJPN01000001">
    <property type="protein sequence ID" value="TWU08482.1"/>
    <property type="molecule type" value="Genomic_DNA"/>
</dbReference>
<dbReference type="Proteomes" id="UP000320176">
    <property type="component" value="Unassembled WGS sequence"/>
</dbReference>
<evidence type="ECO:0000313" key="2">
    <source>
        <dbReference type="EMBL" id="TWU08482.1"/>
    </source>
</evidence>
<dbReference type="Pfam" id="PF05345">
    <property type="entry name" value="He_PIG"/>
    <property type="match status" value="6"/>
</dbReference>
<accession>A0A5C6BA22</accession>